<dbReference type="CDD" id="cd23451">
    <property type="entry name" value="beta-trefoil_Ricin_laminarinase"/>
    <property type="match status" value="2"/>
</dbReference>
<comment type="similarity">
    <text evidence="1">Belongs to the glycosyl hydrolase 31 family.</text>
</comment>
<dbReference type="SUPFAM" id="SSF50370">
    <property type="entry name" value="Ricin B-like lectins"/>
    <property type="match status" value="2"/>
</dbReference>
<keyword evidence="5" id="KW-1185">Reference proteome</keyword>
<dbReference type="Pfam" id="PF16990">
    <property type="entry name" value="CBM_35"/>
    <property type="match status" value="1"/>
</dbReference>
<dbReference type="AlphaFoldDB" id="A0A919IUB6"/>
<dbReference type="GO" id="GO:0005975">
    <property type="term" value="P:carbohydrate metabolic process"/>
    <property type="evidence" value="ECO:0007669"/>
    <property type="project" value="InterPro"/>
</dbReference>
<dbReference type="Gene3D" id="3.20.20.80">
    <property type="entry name" value="Glycosidases"/>
    <property type="match status" value="1"/>
</dbReference>
<dbReference type="CDD" id="cd04083">
    <property type="entry name" value="CBM35_Lmo2446-like"/>
    <property type="match status" value="1"/>
</dbReference>
<organism evidence="4 5">
    <name type="scientific">Actinoplanes cyaneus</name>
    <dbReference type="NCBI Taxonomy" id="52696"/>
    <lineage>
        <taxon>Bacteria</taxon>
        <taxon>Bacillati</taxon>
        <taxon>Actinomycetota</taxon>
        <taxon>Actinomycetes</taxon>
        <taxon>Micromonosporales</taxon>
        <taxon>Micromonosporaceae</taxon>
        <taxon>Actinoplanes</taxon>
    </lineage>
</organism>
<sequence>MDAGRWIESCEVHMWVPASPFRRSAAVLALTLAATIAVVAPPATATATATAAAAAAVTDGAARFEVLTPTLIRMQYAGDGAFTDATTFNVVNRAFTAPAYTTSVTADGFREIRTSALTLRYKQNSGPFTAANLSVAITATGVTARPVYPSYCPASTSCEGENALFTGGVTPAYDHQGHTGTGFAGGFESTGSGVRYDVDVPTAGTWRLALRYANAVGSDNQSTTRTLTAHVNGATGPRFNLPPTASWDTWSTASVTVALRAGVNTIDVARDAADSGRVNLDSLAVLPATSTTYPGPATDLRTTGYGAGPASQLGGWYRSLDNLPNGLPDANALHPGVLNRGGWYLLDDTRTALLSANHTVGDRPGHGAQPYQDGYFFGYGQNYKQALADLNALTGPAKLLPQTAYGVWFSRFWGYSTSDYQNTVLPAFRRNFTPLDWLVVDTDWKKPVQWDGWNWNTDLFPDPQAFLTWTKQLNLDTSFNIHPAIDASDPRFPAANAAAGGLPVQPDGHTHYFDWSNPAHLSAYQSLHTPFEQQGVRNWWLDYCGGCGSSIASNPHVAPDNLINQAYADHDTARGLRGFAFSRIGGTEHGSLDASNFALGPWSERRNTLAFTGDTYSTWDTLAYEVRFTAAEAAAGLSNVTHDLGGFHGGHLADDLYARWMQFGTFQPVDRMHSDHGDRLPWDYPGAAQASAQKFLRLREALVPYTYTTARQASQNGLPIVRPMYLEFPGQEAAYSATGEYLYGDNLLVAPIVTPNDAAGNGSVPVWVPPGTWTDYFTGASWTGPATVTMTAPLSRMPVLVRAGGLVPARTDYVHGQKESVASKLTVTVAAGADGTFSLYADAGEGSGPSTTTPLSWADGTRTFTVGATAGSFPGAPAARAYTLRVANSGAPAAVLVDGVQVPETAWAYNRNSRTVTVTTANLPAGSAHTVTLSGSAADNPATGEVLGVGGLCLDVRGGVAADGQPVQVYTCNHSAAQQIGYGSDNTVRVLSRCLNTTGTGNTAAVTIAACTGAAGQSWTRRADGSLLNPASGRCLDVPGSNRTPGAVQLQLYDCAGTDGQLWQLPPGPITGPGGLCADIVDADPSSASAAQLFTCNGTDAQRWSTPGDATLRVFGKCLDVSNAGTTNGTPVQLFDCNGSGSQKWVSRADGTLFNAQSGRCLDDTGNKQQPGDLLQIYDCNGSAAQRFRLG</sequence>
<dbReference type="SUPFAM" id="SSF51011">
    <property type="entry name" value="Glycosyl hydrolase domain"/>
    <property type="match status" value="1"/>
</dbReference>
<comment type="caution">
    <text evidence="4">The sequence shown here is derived from an EMBL/GenBank/DDBJ whole genome shotgun (WGS) entry which is preliminary data.</text>
</comment>
<dbReference type="InterPro" id="IPR051816">
    <property type="entry name" value="Glycosyl_Hydrolase_31"/>
</dbReference>
<dbReference type="GO" id="GO:0004553">
    <property type="term" value="F:hydrolase activity, hydrolyzing O-glycosyl compounds"/>
    <property type="evidence" value="ECO:0007669"/>
    <property type="project" value="InterPro"/>
</dbReference>
<evidence type="ECO:0000256" key="1">
    <source>
        <dbReference type="ARBA" id="ARBA00007806"/>
    </source>
</evidence>
<dbReference type="InterPro" id="IPR035992">
    <property type="entry name" value="Ricin_B-like_lectins"/>
</dbReference>
<dbReference type="SUPFAM" id="SSF49785">
    <property type="entry name" value="Galactose-binding domain-like"/>
    <property type="match status" value="1"/>
</dbReference>
<dbReference type="Pfam" id="PF01055">
    <property type="entry name" value="Glyco_hydro_31_2nd"/>
    <property type="match status" value="1"/>
</dbReference>
<evidence type="ECO:0000313" key="5">
    <source>
        <dbReference type="Proteomes" id="UP000619479"/>
    </source>
</evidence>
<dbReference type="InterPro" id="IPR013780">
    <property type="entry name" value="Glyco_hydro_b"/>
</dbReference>
<reference evidence="4" key="1">
    <citation type="submission" date="2021-01" db="EMBL/GenBank/DDBJ databases">
        <title>Whole genome shotgun sequence of Actinoplanes cyaneus NBRC 14990.</title>
        <authorList>
            <person name="Komaki H."/>
            <person name="Tamura T."/>
        </authorList>
    </citation>
    <scope>NUCLEOTIDE SEQUENCE</scope>
    <source>
        <strain evidence="4">NBRC 14990</strain>
    </source>
</reference>
<proteinExistence type="inferred from homology"/>
<dbReference type="GO" id="GO:0030246">
    <property type="term" value="F:carbohydrate binding"/>
    <property type="evidence" value="ECO:0007669"/>
    <property type="project" value="InterPro"/>
</dbReference>
<dbReference type="Proteomes" id="UP000619479">
    <property type="component" value="Unassembled WGS sequence"/>
</dbReference>
<name>A0A919IUB6_9ACTN</name>
<feature type="signal peptide" evidence="2">
    <location>
        <begin position="1"/>
        <end position="45"/>
    </location>
</feature>
<dbReference type="Gene3D" id="2.80.10.50">
    <property type="match status" value="2"/>
</dbReference>
<dbReference type="Gene3D" id="2.60.120.260">
    <property type="entry name" value="Galactose-binding domain-like"/>
    <property type="match status" value="1"/>
</dbReference>
<dbReference type="SMART" id="SM00458">
    <property type="entry name" value="RICIN"/>
    <property type="match status" value="2"/>
</dbReference>
<dbReference type="EMBL" id="BOMH01000066">
    <property type="protein sequence ID" value="GID69778.1"/>
    <property type="molecule type" value="Genomic_DNA"/>
</dbReference>
<dbReference type="InterPro" id="IPR033403">
    <property type="entry name" value="DUF5110"/>
</dbReference>
<gene>
    <name evidence="4" type="ORF">Acy02nite_76590</name>
</gene>
<dbReference type="Gene3D" id="2.60.40.1180">
    <property type="entry name" value="Golgi alpha-mannosidase II"/>
    <property type="match status" value="2"/>
</dbReference>
<evidence type="ECO:0000313" key="4">
    <source>
        <dbReference type="EMBL" id="GID69778.1"/>
    </source>
</evidence>
<dbReference type="PROSITE" id="PS50231">
    <property type="entry name" value="RICIN_B_LECTIN"/>
    <property type="match status" value="2"/>
</dbReference>
<dbReference type="InterPro" id="IPR008979">
    <property type="entry name" value="Galactose-bd-like_sf"/>
</dbReference>
<dbReference type="Pfam" id="PF21365">
    <property type="entry name" value="Glyco_hydro_31_3rd"/>
    <property type="match status" value="1"/>
</dbReference>
<dbReference type="InterPro" id="IPR048395">
    <property type="entry name" value="Glyco_hydro_31_C"/>
</dbReference>
<dbReference type="PANTHER" id="PTHR43863:SF2">
    <property type="entry name" value="MALTASE-GLUCOAMYLASE"/>
    <property type="match status" value="1"/>
</dbReference>
<dbReference type="InterPro" id="IPR000322">
    <property type="entry name" value="Glyco_hydro_31_TIM"/>
</dbReference>
<dbReference type="InterPro" id="IPR017853">
    <property type="entry name" value="GH"/>
</dbReference>
<dbReference type="SUPFAM" id="SSF51445">
    <property type="entry name" value="(Trans)glycosidases"/>
    <property type="match status" value="1"/>
</dbReference>
<dbReference type="CDD" id="cd06595">
    <property type="entry name" value="GH31_u1"/>
    <property type="match status" value="1"/>
</dbReference>
<protein>
    <recommendedName>
        <fullName evidence="3">CBM6 domain-containing protein</fullName>
    </recommendedName>
</protein>
<dbReference type="PANTHER" id="PTHR43863">
    <property type="entry name" value="HYDROLASE, PUTATIVE (AFU_ORTHOLOGUE AFUA_1G03140)-RELATED"/>
    <property type="match status" value="1"/>
</dbReference>
<evidence type="ECO:0000259" key="3">
    <source>
        <dbReference type="PROSITE" id="PS51175"/>
    </source>
</evidence>
<evidence type="ECO:0000256" key="2">
    <source>
        <dbReference type="SAM" id="SignalP"/>
    </source>
</evidence>
<dbReference type="InterPro" id="IPR000772">
    <property type="entry name" value="Ricin_B_lectin"/>
</dbReference>
<dbReference type="PROSITE" id="PS51175">
    <property type="entry name" value="CBM6"/>
    <property type="match status" value="1"/>
</dbReference>
<dbReference type="InterPro" id="IPR005084">
    <property type="entry name" value="CBM6"/>
</dbReference>
<dbReference type="Pfam" id="PF00652">
    <property type="entry name" value="Ricin_B_lectin"/>
    <property type="match status" value="2"/>
</dbReference>
<dbReference type="Pfam" id="PF17137">
    <property type="entry name" value="DUF5110"/>
    <property type="match status" value="1"/>
</dbReference>
<keyword evidence="2" id="KW-0732">Signal</keyword>
<feature type="chain" id="PRO_5037310110" description="CBM6 domain-containing protein" evidence="2">
    <location>
        <begin position="46"/>
        <end position="1191"/>
    </location>
</feature>
<accession>A0A919IUB6</accession>
<feature type="domain" description="CBM6" evidence="3">
    <location>
        <begin position="156"/>
        <end position="286"/>
    </location>
</feature>